<reference evidence="7 8" key="1">
    <citation type="journal article" date="2011" name="J. Bacteriol.">
        <title>Genome Sequences of Alicycliphilus denitrificans Strains BC and K601T.</title>
        <authorList>
            <person name="Oosterkamp M.J."/>
            <person name="Veuskens T."/>
            <person name="Plugge C.M."/>
            <person name="Langenhoff A.A."/>
            <person name="Gerritse J."/>
            <person name="van Berkel W.J."/>
            <person name="Pieper D.H."/>
            <person name="Junca H."/>
            <person name="Goodwin L.A."/>
            <person name="Daligault H.E."/>
            <person name="Bruce D.C."/>
            <person name="Detter J.C."/>
            <person name="Tapia R."/>
            <person name="Han C.S."/>
            <person name="Land M.L."/>
            <person name="Hauser L.J."/>
            <person name="Smidt H."/>
            <person name="Stams A.J."/>
        </authorList>
    </citation>
    <scope>NUCLEOTIDE SEQUENCE [LARGE SCALE GENOMIC DNA]</scope>
    <source>
        <strain evidence="8">DSM 14773 / CIP 107495 / K601</strain>
    </source>
</reference>
<dbReference type="PANTHER" id="PTHR38097:SF2">
    <property type="entry name" value="DNA-BINDING PROTEIN STPA"/>
    <property type="match status" value="1"/>
</dbReference>
<dbReference type="GO" id="GO:0009295">
    <property type="term" value="C:nucleoid"/>
    <property type="evidence" value="ECO:0007669"/>
    <property type="project" value="UniProtKB-SubCell"/>
</dbReference>
<keyword evidence="8" id="KW-1185">Reference proteome</keyword>
<keyword evidence="4" id="KW-0238">DNA-binding</keyword>
<evidence type="ECO:0000256" key="1">
    <source>
        <dbReference type="ARBA" id="ARBA00004453"/>
    </source>
</evidence>
<evidence type="ECO:0000259" key="6">
    <source>
        <dbReference type="SMART" id="SM00528"/>
    </source>
</evidence>
<dbReference type="GO" id="GO:0003681">
    <property type="term" value="F:bent DNA binding"/>
    <property type="evidence" value="ECO:0007669"/>
    <property type="project" value="TreeGrafter"/>
</dbReference>
<dbReference type="RefSeq" id="WP_013722320.1">
    <property type="nucleotide sequence ID" value="NC_015422.1"/>
</dbReference>
<dbReference type="OrthoDB" id="5297879at2"/>
<feature type="compositionally biased region" description="Basic and acidic residues" evidence="5">
    <location>
        <begin position="71"/>
        <end position="80"/>
    </location>
</feature>
<dbReference type="AlphaFoldDB" id="F4GGG4"/>
<accession>F4GGG4</accession>
<dbReference type="InterPro" id="IPR037150">
    <property type="entry name" value="H-NS_C_dom_sf"/>
</dbReference>
<dbReference type="GO" id="GO:0005829">
    <property type="term" value="C:cytosol"/>
    <property type="evidence" value="ECO:0007669"/>
    <property type="project" value="TreeGrafter"/>
</dbReference>
<dbReference type="Proteomes" id="UP000007938">
    <property type="component" value="Chromosome"/>
</dbReference>
<dbReference type="InterPro" id="IPR027444">
    <property type="entry name" value="H-NS_C_dom"/>
</dbReference>
<dbReference type="HOGENOM" id="CLU_117503_4_1_4"/>
<feature type="domain" description="DNA-binding protein H-NS-like C-terminal" evidence="6">
    <location>
        <begin position="63"/>
        <end position="108"/>
    </location>
</feature>
<dbReference type="SMART" id="SM00528">
    <property type="entry name" value="HNS"/>
    <property type="match status" value="1"/>
</dbReference>
<dbReference type="GO" id="GO:0000976">
    <property type="term" value="F:transcription cis-regulatory region binding"/>
    <property type="evidence" value="ECO:0007669"/>
    <property type="project" value="TreeGrafter"/>
</dbReference>
<evidence type="ECO:0000313" key="7">
    <source>
        <dbReference type="EMBL" id="AEB85118.1"/>
    </source>
</evidence>
<dbReference type="SUPFAM" id="SSF81273">
    <property type="entry name" value="H-NS histone-like proteins"/>
    <property type="match status" value="1"/>
</dbReference>
<dbReference type="KEGG" id="adk:Alide2_2767"/>
<dbReference type="Gene3D" id="4.10.430.10">
    <property type="entry name" value="Histone-like protein H-NS, C-terminal domain"/>
    <property type="match status" value="1"/>
</dbReference>
<dbReference type="EMBL" id="CP002657">
    <property type="protein sequence ID" value="AEB85118.1"/>
    <property type="molecule type" value="Genomic_DNA"/>
</dbReference>
<proteinExistence type="inferred from homology"/>
<dbReference type="GO" id="GO:0003680">
    <property type="term" value="F:minor groove of adenine-thymine-rich DNA binding"/>
    <property type="evidence" value="ECO:0007669"/>
    <property type="project" value="TreeGrafter"/>
</dbReference>
<dbReference type="PANTHER" id="PTHR38097">
    <property type="match status" value="1"/>
</dbReference>
<feature type="region of interest" description="Disordered" evidence="5">
    <location>
        <begin position="54"/>
        <end position="89"/>
    </location>
</feature>
<evidence type="ECO:0000256" key="2">
    <source>
        <dbReference type="ARBA" id="ARBA00010610"/>
    </source>
</evidence>
<dbReference type="GO" id="GO:0032993">
    <property type="term" value="C:protein-DNA complex"/>
    <property type="evidence" value="ECO:0007669"/>
    <property type="project" value="TreeGrafter"/>
</dbReference>
<evidence type="ECO:0000313" key="8">
    <source>
        <dbReference type="Proteomes" id="UP000007938"/>
    </source>
</evidence>
<evidence type="ECO:0000256" key="4">
    <source>
        <dbReference type="ARBA" id="ARBA00023125"/>
    </source>
</evidence>
<reference evidence="7 8" key="2">
    <citation type="submission" date="2011-04" db="EMBL/GenBank/DDBJ databases">
        <title>Complete sequence of chromosome of Alicycliphilus denitrificans K601.</title>
        <authorList>
            <consortium name="US DOE Joint Genome Institute"/>
            <person name="Lucas S."/>
            <person name="Han J."/>
            <person name="Lapidus A."/>
            <person name="Cheng J.-F."/>
            <person name="Goodwin L."/>
            <person name="Pitluck S."/>
            <person name="Peters L."/>
            <person name="Zeytun A."/>
            <person name="Detter J.C."/>
            <person name="Han C."/>
            <person name="Tapia R."/>
            <person name="Land M."/>
            <person name="Hauser L."/>
            <person name="Kyrpides N."/>
            <person name="Ivanova N."/>
            <person name="Mikhailova N."/>
            <person name="Pagani I."/>
            <person name="Oosterkamp M."/>
            <person name="Pieper D."/>
            <person name="van Berkel W."/>
            <person name="Langenhoff A."/>
            <person name="Smidt H."/>
            <person name="Stams A."/>
            <person name="Woyke T."/>
        </authorList>
    </citation>
    <scope>NUCLEOTIDE SEQUENCE [LARGE SCALE GENOMIC DNA]</scope>
    <source>
        <strain evidence="8">DSM 14773 / CIP 107495 / K601</strain>
    </source>
</reference>
<protein>
    <submittedName>
        <fullName evidence="7">Histone family protein nucleoid-structuring protein H-NS</fullName>
    </submittedName>
</protein>
<gene>
    <name evidence="7" type="ordered locus">Alide2_2767</name>
</gene>
<evidence type="ECO:0000256" key="3">
    <source>
        <dbReference type="ARBA" id="ARBA00022490"/>
    </source>
</evidence>
<keyword evidence="3" id="KW-0963">Cytoplasm</keyword>
<comment type="similarity">
    <text evidence="2">Belongs to the histone-like protein H-NS family.</text>
</comment>
<sequence length="109" mass="11716">MVRKRTALEIDAEIAKLQREREETRVAEKAGVVARMKEAIAYYGITAADLGLGGASRKASGSAKKPSPEAGRVKFKDDAGHTWSGFGPKPRWFAEALASGKTEADLRVA</sequence>
<dbReference type="Pfam" id="PF00816">
    <property type="entry name" value="Histone_HNS"/>
    <property type="match status" value="1"/>
</dbReference>
<name>F4GGG4_ALIDK</name>
<comment type="subcellular location">
    <subcellularLocation>
        <location evidence="1">Cytoplasm</location>
        <location evidence="1">Nucleoid</location>
    </subcellularLocation>
</comment>
<organism evidence="7 8">
    <name type="scientific">Alicycliphilus denitrificans (strain DSM 14773 / CIP 107495 / K601)</name>
    <dbReference type="NCBI Taxonomy" id="596154"/>
    <lineage>
        <taxon>Bacteria</taxon>
        <taxon>Pseudomonadati</taxon>
        <taxon>Pseudomonadota</taxon>
        <taxon>Betaproteobacteria</taxon>
        <taxon>Burkholderiales</taxon>
        <taxon>Comamonadaceae</taxon>
        <taxon>Alicycliphilus</taxon>
    </lineage>
</organism>
<evidence type="ECO:0000256" key="5">
    <source>
        <dbReference type="SAM" id="MobiDB-lite"/>
    </source>
</evidence>
<dbReference type="eggNOG" id="COG2916">
    <property type="taxonomic scope" value="Bacteria"/>
</dbReference>
<dbReference type="STRING" id="596154.Alide2_2767"/>
<dbReference type="GO" id="GO:0001217">
    <property type="term" value="F:DNA-binding transcription repressor activity"/>
    <property type="evidence" value="ECO:0007669"/>
    <property type="project" value="TreeGrafter"/>
</dbReference>